<evidence type="ECO:0000256" key="3">
    <source>
        <dbReference type="PROSITE-ProRule" id="PRU00708"/>
    </source>
</evidence>
<dbReference type="InterPro" id="IPR036300">
    <property type="entry name" value="MIR_dom_sf"/>
</dbReference>
<organism evidence="5">
    <name type="scientific">Salvia splendens</name>
    <name type="common">Scarlet sage</name>
    <dbReference type="NCBI Taxonomy" id="180675"/>
    <lineage>
        <taxon>Eukaryota</taxon>
        <taxon>Viridiplantae</taxon>
        <taxon>Streptophyta</taxon>
        <taxon>Embryophyta</taxon>
        <taxon>Tracheophyta</taxon>
        <taxon>Spermatophyta</taxon>
        <taxon>Magnoliopsida</taxon>
        <taxon>eudicotyledons</taxon>
        <taxon>Gunneridae</taxon>
        <taxon>Pentapetalae</taxon>
        <taxon>asterids</taxon>
        <taxon>lamiids</taxon>
        <taxon>Lamiales</taxon>
        <taxon>Lamiaceae</taxon>
        <taxon>Nepetoideae</taxon>
        <taxon>Mentheae</taxon>
        <taxon>Salviinae</taxon>
        <taxon>Salvia</taxon>
        <taxon>Salvia subgen. Calosphace</taxon>
        <taxon>core Calosphace</taxon>
    </lineage>
</organism>
<reference evidence="5" key="1">
    <citation type="submission" date="2018-01" db="EMBL/GenBank/DDBJ databases">
        <authorList>
            <person name="Mao J.F."/>
        </authorList>
    </citation>
    <scope>NUCLEOTIDE SEQUENCE</scope>
    <source>
        <strain evidence="5">Huo1</strain>
        <tissue evidence="5">Leaf</tissue>
    </source>
</reference>
<evidence type="ECO:0000313" key="5">
    <source>
        <dbReference type="EMBL" id="KAG6415760.1"/>
    </source>
</evidence>
<feature type="repeat" description="PPR" evidence="3">
    <location>
        <begin position="366"/>
        <end position="400"/>
    </location>
</feature>
<feature type="repeat" description="PPR" evidence="3">
    <location>
        <begin position="508"/>
        <end position="542"/>
    </location>
</feature>
<name>A0A8X8XPC4_SALSN</name>
<dbReference type="PROSITE" id="PS51375">
    <property type="entry name" value="PPR"/>
    <property type="match status" value="11"/>
</dbReference>
<comment type="similarity">
    <text evidence="1">Belongs to the PPR family. P subfamily.</text>
</comment>
<dbReference type="InterPro" id="IPR011990">
    <property type="entry name" value="TPR-like_helical_dom_sf"/>
</dbReference>
<keyword evidence="6" id="KW-1185">Reference proteome</keyword>
<evidence type="ECO:0000313" key="6">
    <source>
        <dbReference type="Proteomes" id="UP000298416"/>
    </source>
</evidence>
<proteinExistence type="inferred from homology"/>
<dbReference type="SUPFAM" id="SSF82109">
    <property type="entry name" value="MIR domain"/>
    <property type="match status" value="1"/>
</dbReference>
<evidence type="ECO:0000256" key="1">
    <source>
        <dbReference type="ARBA" id="ARBA00007626"/>
    </source>
</evidence>
<feature type="repeat" description="PPR" evidence="3">
    <location>
        <begin position="578"/>
        <end position="612"/>
    </location>
</feature>
<dbReference type="Pfam" id="PF13041">
    <property type="entry name" value="PPR_2"/>
    <property type="match status" value="4"/>
</dbReference>
<dbReference type="AlphaFoldDB" id="A0A8X8XPC4"/>
<keyword evidence="2" id="KW-0677">Repeat</keyword>
<dbReference type="Pfam" id="PF12854">
    <property type="entry name" value="PPR_1"/>
    <property type="match status" value="3"/>
</dbReference>
<dbReference type="Gene3D" id="2.80.10.50">
    <property type="match status" value="1"/>
</dbReference>
<feature type="repeat" description="PPR" evidence="3">
    <location>
        <begin position="473"/>
        <end position="507"/>
    </location>
</feature>
<dbReference type="Proteomes" id="UP000298416">
    <property type="component" value="Unassembled WGS sequence"/>
</dbReference>
<evidence type="ECO:0000256" key="2">
    <source>
        <dbReference type="ARBA" id="ARBA00022737"/>
    </source>
</evidence>
<dbReference type="Gene3D" id="1.25.40.10">
    <property type="entry name" value="Tetratricopeptide repeat domain"/>
    <property type="match status" value="6"/>
</dbReference>
<dbReference type="PROSITE" id="PS50919">
    <property type="entry name" value="MIR"/>
    <property type="match status" value="1"/>
</dbReference>
<feature type="repeat" description="PPR" evidence="3">
    <location>
        <begin position="613"/>
        <end position="647"/>
    </location>
</feature>
<feature type="repeat" description="PPR" evidence="3">
    <location>
        <begin position="684"/>
        <end position="718"/>
    </location>
</feature>
<comment type="caution">
    <text evidence="5">The sequence shown here is derived from an EMBL/GenBank/DDBJ whole genome shotgun (WGS) entry which is preliminary data.</text>
</comment>
<feature type="domain" description="MIR" evidence="4">
    <location>
        <begin position="808"/>
        <end position="848"/>
    </location>
</feature>
<evidence type="ECO:0000259" key="4">
    <source>
        <dbReference type="PROSITE" id="PS50919"/>
    </source>
</evidence>
<feature type="repeat" description="PPR" evidence="3">
    <location>
        <begin position="649"/>
        <end position="683"/>
    </location>
</feature>
<dbReference type="SUPFAM" id="SSF81901">
    <property type="entry name" value="HCP-like"/>
    <property type="match status" value="1"/>
</dbReference>
<feature type="repeat" description="PPR" evidence="3">
    <location>
        <begin position="543"/>
        <end position="577"/>
    </location>
</feature>
<dbReference type="InterPro" id="IPR016093">
    <property type="entry name" value="MIR_motif"/>
</dbReference>
<dbReference type="NCBIfam" id="TIGR00756">
    <property type="entry name" value="PPR"/>
    <property type="match status" value="11"/>
</dbReference>
<feature type="repeat" description="PPR" evidence="3">
    <location>
        <begin position="403"/>
        <end position="433"/>
    </location>
</feature>
<feature type="repeat" description="PPR" evidence="3">
    <location>
        <begin position="329"/>
        <end position="363"/>
    </location>
</feature>
<reference evidence="5" key="2">
    <citation type="submission" date="2020-08" db="EMBL/GenBank/DDBJ databases">
        <title>Plant Genome Project.</title>
        <authorList>
            <person name="Zhang R.-G."/>
        </authorList>
    </citation>
    <scope>NUCLEOTIDE SEQUENCE</scope>
    <source>
        <strain evidence="5">Huo1</strain>
        <tissue evidence="5">Leaf</tissue>
    </source>
</reference>
<sequence length="848" mass="95302">MRSCAVARQPIAEVRQAPQFPAMRLSLKPPAAATLRRFSPTADPSCPISETLSLLQTSDPISWPANFKLGDLLSAVSPQSLLKITRQLPTSQNALQFFEYLKSSPHLSDSVPFAFQGVLELFMRENPNSPGKLYELFAMAKEQNTPLSVNAGTLLIICFSNANMLEEMVMVLDAIETRVRNTHVVNLVVFGLFNLGRFPAALKLVDKMLQPGATNPPNDRTLRIVFSSILGRKYRGGDLRDEEIYHLFLRFSENGLCLGGYWLTHMISRFCRNGDCNKAWNALQKAMYSGSHVEVIPCNFLLSKLGQQRDYVRMNLLMNEMKEKGITPTVVTYGIMIRNLCKIRRLDEALEVLEKMRDGEVGIKPDVVIYNTLIDGLCKVGREEDGLRLMERMRSSETKCEPNTVTYNCLIDGFCKVGDIDTARELFEQMSNLDEGVNIVSLNAMLGGMCRVGRVSSAMELFSRMREKGLEGNTVTYTALITAFCGANNIEKAMDLFNGMKENGCNPDAIIYYTLISGFTRAGRMNDAMEIKSKMEEAGFSLDRIGYNIMIGGFCRKNKIGNASELLTEMQIAGLNPDRVTYNTLISYFCDKGDFKHAQKVMKKMVDDGLSPTVVTYGALIQGYCLKGSLSAAMRLFADMKSTSKVLPNTVIYNILIDSHCKEDYVEGALSLMDEMRDRGVKMNNTTYNALFKGLQQRNWSKKALQLMKQMSKQECVPDYVTMEILTEWLSAAGETEKLKEFVRSYRDCAELRHSEHELSSLLRPESISLGGVQLSEQKSELVKVSCFGSDTESDTGDHWSVEIEGNGKTWRQDQRVRLRHVDTGGYLHSHNKKYQRIAGGQQEVRKK</sequence>
<dbReference type="Pfam" id="PF01535">
    <property type="entry name" value="PPR"/>
    <property type="match status" value="1"/>
</dbReference>
<feature type="repeat" description="PPR" evidence="3">
    <location>
        <begin position="438"/>
        <end position="472"/>
    </location>
</feature>
<dbReference type="PANTHER" id="PTHR47941">
    <property type="entry name" value="PENTATRICOPEPTIDE REPEAT-CONTAINING PROTEIN 3, MITOCHONDRIAL"/>
    <property type="match status" value="1"/>
</dbReference>
<protein>
    <recommendedName>
        <fullName evidence="4">MIR domain-containing protein</fullName>
    </recommendedName>
</protein>
<accession>A0A8X8XPC4</accession>
<dbReference type="EMBL" id="PNBA02000008">
    <property type="protein sequence ID" value="KAG6415760.1"/>
    <property type="molecule type" value="Genomic_DNA"/>
</dbReference>
<gene>
    <name evidence="5" type="ORF">SASPL_123175</name>
</gene>
<dbReference type="InterPro" id="IPR002885">
    <property type="entry name" value="PPR_rpt"/>
</dbReference>